<feature type="region of interest" description="Disordered" evidence="1">
    <location>
        <begin position="78"/>
        <end position="107"/>
    </location>
</feature>
<protein>
    <submittedName>
        <fullName evidence="2">Uncharacterized protein</fullName>
    </submittedName>
</protein>
<proteinExistence type="predicted"/>
<reference evidence="2" key="1">
    <citation type="journal article" date="2020" name="New Phytol.">
        <title>Comparative genomics reveals dynamic genome evolution in host specialist ectomycorrhizal fungi.</title>
        <authorList>
            <person name="Lofgren L.A."/>
            <person name="Nguyen N.H."/>
            <person name="Vilgalys R."/>
            <person name="Ruytinx J."/>
            <person name="Liao H.L."/>
            <person name="Branco S."/>
            <person name="Kuo A."/>
            <person name="LaButti K."/>
            <person name="Lipzen A."/>
            <person name="Andreopoulos W."/>
            <person name="Pangilinan J."/>
            <person name="Riley R."/>
            <person name="Hundley H."/>
            <person name="Na H."/>
            <person name="Barry K."/>
            <person name="Grigoriev I.V."/>
            <person name="Stajich J.E."/>
            <person name="Kennedy P.G."/>
        </authorList>
    </citation>
    <scope>NUCLEOTIDE SEQUENCE</scope>
    <source>
        <strain evidence="2">MN1</strain>
    </source>
</reference>
<keyword evidence="3" id="KW-1185">Reference proteome</keyword>
<accession>A0A9P7JFP5</accession>
<comment type="caution">
    <text evidence="2">The sequence shown here is derived from an EMBL/GenBank/DDBJ whole genome shotgun (WGS) entry which is preliminary data.</text>
</comment>
<organism evidence="2 3">
    <name type="scientific">Suillus subaureus</name>
    <dbReference type="NCBI Taxonomy" id="48587"/>
    <lineage>
        <taxon>Eukaryota</taxon>
        <taxon>Fungi</taxon>
        <taxon>Dikarya</taxon>
        <taxon>Basidiomycota</taxon>
        <taxon>Agaricomycotina</taxon>
        <taxon>Agaricomycetes</taxon>
        <taxon>Agaricomycetidae</taxon>
        <taxon>Boletales</taxon>
        <taxon>Suillineae</taxon>
        <taxon>Suillaceae</taxon>
        <taxon>Suillus</taxon>
    </lineage>
</organism>
<dbReference type="RefSeq" id="XP_041195205.1">
    <property type="nucleotide sequence ID" value="XM_041328956.1"/>
</dbReference>
<dbReference type="Proteomes" id="UP000807769">
    <property type="component" value="Unassembled WGS sequence"/>
</dbReference>
<evidence type="ECO:0000313" key="2">
    <source>
        <dbReference type="EMBL" id="KAG1819670.1"/>
    </source>
</evidence>
<dbReference type="EMBL" id="JABBWG010000009">
    <property type="protein sequence ID" value="KAG1819670.1"/>
    <property type="molecule type" value="Genomic_DNA"/>
</dbReference>
<feature type="compositionally biased region" description="Polar residues" evidence="1">
    <location>
        <begin position="85"/>
        <end position="103"/>
    </location>
</feature>
<dbReference type="OrthoDB" id="2682551at2759"/>
<gene>
    <name evidence="2" type="ORF">BJ212DRAFT_1059350</name>
</gene>
<dbReference type="GeneID" id="64622973"/>
<sequence length="323" mass="36520">MALTISSLYPSSPIYATGSWPANTLWLLACMVSPGATQLFAGLYRFSEHPYPQCISECFTITGRILSCTIMSRHHRQDSHKRPADNSTQQNCLPFASVNSNEDPTPADIQHQVMYGVGSTSNDQAFALVSLHDAGLSQSDDSSPLPSDVSDPLPLLDRQIGQPNVHSVAGRPSRDGFFIQIPCLWTNHQSQCDFSADTIKSVLMHMTSQHLRKKQPSSSQVQCCICSPPRTVRRDTIRRHIREIHYGDKSRCRRPSCPRHPSSGNSHDLLQPHGQRYHIHHLRVLNQCEVTPILDCDFLHPRDTFYWHDSRHSHYPMLSHLRT</sequence>
<evidence type="ECO:0000256" key="1">
    <source>
        <dbReference type="SAM" id="MobiDB-lite"/>
    </source>
</evidence>
<name>A0A9P7JFP5_9AGAM</name>
<dbReference type="AlphaFoldDB" id="A0A9P7JFP5"/>
<evidence type="ECO:0000313" key="3">
    <source>
        <dbReference type="Proteomes" id="UP000807769"/>
    </source>
</evidence>